<name>A0A5K1GPY4_9MAGN</name>
<protein>
    <submittedName>
        <fullName evidence="2">Uncharacterized protein</fullName>
    </submittedName>
</protein>
<reference evidence="2" key="1">
    <citation type="submission" date="2019-09" db="EMBL/GenBank/DDBJ databases">
        <authorList>
            <person name="Zhang L."/>
        </authorList>
    </citation>
    <scope>NUCLEOTIDE SEQUENCE</scope>
</reference>
<proteinExistence type="predicted"/>
<organism evidence="2">
    <name type="scientific">Nymphaea colorata</name>
    <name type="common">pocket water lily</name>
    <dbReference type="NCBI Taxonomy" id="210225"/>
    <lineage>
        <taxon>Eukaryota</taxon>
        <taxon>Viridiplantae</taxon>
        <taxon>Streptophyta</taxon>
        <taxon>Embryophyta</taxon>
        <taxon>Tracheophyta</taxon>
        <taxon>Spermatophyta</taxon>
        <taxon>Magnoliopsida</taxon>
        <taxon>Nymphaeales</taxon>
        <taxon>Nymphaeaceae</taxon>
        <taxon>Nymphaea</taxon>
    </lineage>
</organism>
<evidence type="ECO:0000256" key="1">
    <source>
        <dbReference type="SAM" id="MobiDB-lite"/>
    </source>
</evidence>
<dbReference type="AlphaFoldDB" id="A0A5K1GPY4"/>
<dbReference type="Gramene" id="NC9G0173480.1">
    <property type="protein sequence ID" value="NC9G0173480.1:cds"/>
    <property type="gene ID" value="NC9G0173480"/>
</dbReference>
<evidence type="ECO:0000313" key="2">
    <source>
        <dbReference type="EMBL" id="VVW74972.1"/>
    </source>
</evidence>
<dbReference type="EMBL" id="LR721787">
    <property type="protein sequence ID" value="VVW74972.1"/>
    <property type="molecule type" value="Genomic_DNA"/>
</dbReference>
<gene>
    <name evidence="2" type="ORF">NYM_LOCUS27635</name>
</gene>
<accession>A0A5K1GPY4</accession>
<sequence>MSPGERGPVPLSELLAKEGYGRKQMVKSEAHHGLERASQLACFSDEQICCNSEPHHGSDIERNKLYEHSSGKRERFSDQRMHLSKEKAGSTYKSRNYLLNGETPKRVYRSASLENWKYRSGDYSKYPANDSFEEENSDTCWKSGSLSNEPLIHHKVDGYIKRKSWICSQDKAIGPRKSNMDIKGKTWICSQDKPESPRKIYDKFRVKSQAKVPKSIRRQSLLAEKKIDNDLEFIDGGIVCTKARDMTSVILC</sequence>
<feature type="region of interest" description="Disordered" evidence="1">
    <location>
        <begin position="59"/>
        <end position="88"/>
    </location>
</feature>